<gene>
    <name evidence="2" type="ORF">LCGC14_2105090</name>
</gene>
<reference evidence="2" key="1">
    <citation type="journal article" date="2015" name="Nature">
        <title>Complex archaea that bridge the gap between prokaryotes and eukaryotes.</title>
        <authorList>
            <person name="Spang A."/>
            <person name="Saw J.H."/>
            <person name="Jorgensen S.L."/>
            <person name="Zaremba-Niedzwiedzka K."/>
            <person name="Martijn J."/>
            <person name="Lind A.E."/>
            <person name="van Eijk R."/>
            <person name="Schleper C."/>
            <person name="Guy L."/>
            <person name="Ettema T.J."/>
        </authorList>
    </citation>
    <scope>NUCLEOTIDE SEQUENCE</scope>
</reference>
<sequence>MKKTISILIVIVMLAGCATTFPRQAITQPAQKVEFTAKQNWINFGIATWQAVIQVVGVGFIMSEMEDGIRDGFGGMRR</sequence>
<evidence type="ECO:0000313" key="2">
    <source>
        <dbReference type="EMBL" id="KKL70419.1"/>
    </source>
</evidence>
<keyword evidence="1" id="KW-1133">Transmembrane helix</keyword>
<organism evidence="2">
    <name type="scientific">marine sediment metagenome</name>
    <dbReference type="NCBI Taxonomy" id="412755"/>
    <lineage>
        <taxon>unclassified sequences</taxon>
        <taxon>metagenomes</taxon>
        <taxon>ecological metagenomes</taxon>
    </lineage>
</organism>
<evidence type="ECO:0008006" key="3">
    <source>
        <dbReference type="Google" id="ProtNLM"/>
    </source>
</evidence>
<proteinExistence type="predicted"/>
<feature type="transmembrane region" description="Helical" evidence="1">
    <location>
        <begin position="41"/>
        <end position="62"/>
    </location>
</feature>
<name>A0A0F9E901_9ZZZZ</name>
<dbReference type="EMBL" id="LAZR01025898">
    <property type="protein sequence ID" value="KKL70419.1"/>
    <property type="molecule type" value="Genomic_DNA"/>
</dbReference>
<protein>
    <recommendedName>
        <fullName evidence="3">Lipoprotein</fullName>
    </recommendedName>
</protein>
<keyword evidence="1" id="KW-0812">Transmembrane</keyword>
<keyword evidence="1" id="KW-0472">Membrane</keyword>
<comment type="caution">
    <text evidence="2">The sequence shown here is derived from an EMBL/GenBank/DDBJ whole genome shotgun (WGS) entry which is preliminary data.</text>
</comment>
<dbReference type="AlphaFoldDB" id="A0A0F9E901"/>
<evidence type="ECO:0000256" key="1">
    <source>
        <dbReference type="SAM" id="Phobius"/>
    </source>
</evidence>
<accession>A0A0F9E901</accession>
<dbReference type="PROSITE" id="PS51257">
    <property type="entry name" value="PROKAR_LIPOPROTEIN"/>
    <property type="match status" value="1"/>
</dbReference>